<dbReference type="SUPFAM" id="SSF69618">
    <property type="entry name" value="HemD-like"/>
    <property type="match status" value="1"/>
</dbReference>
<dbReference type="EMBL" id="METM01000008">
    <property type="protein sequence ID" value="OGB90465.1"/>
    <property type="molecule type" value="Genomic_DNA"/>
</dbReference>
<dbReference type="Gene3D" id="3.30.950.10">
    <property type="entry name" value="Methyltransferase, Cobalt-precorrin-4 Transmethylase, Domain 2"/>
    <property type="match status" value="1"/>
</dbReference>
<dbReference type="SUPFAM" id="SSF53790">
    <property type="entry name" value="Tetrapyrrole methylase"/>
    <property type="match status" value="1"/>
</dbReference>
<dbReference type="GO" id="GO:0004851">
    <property type="term" value="F:uroporphyrin-III C-methyltransferase activity"/>
    <property type="evidence" value="ECO:0007669"/>
    <property type="project" value="UniProtKB-EC"/>
</dbReference>
<dbReference type="AlphaFoldDB" id="A0A1F4Q3C4"/>
<dbReference type="InterPro" id="IPR035996">
    <property type="entry name" value="4pyrrol_Methylase_sf"/>
</dbReference>
<evidence type="ECO:0000256" key="6">
    <source>
        <dbReference type="RuleBase" id="RU003960"/>
    </source>
</evidence>
<dbReference type="InterPro" id="IPR036108">
    <property type="entry name" value="4pyrrol_syn_uPrphyn_synt_sf"/>
</dbReference>
<dbReference type="Proteomes" id="UP000178724">
    <property type="component" value="Unassembled WGS sequence"/>
</dbReference>
<dbReference type="NCBIfam" id="NF004790">
    <property type="entry name" value="PRK06136.1"/>
    <property type="match status" value="1"/>
</dbReference>
<dbReference type="CDD" id="cd06578">
    <property type="entry name" value="HemD"/>
    <property type="match status" value="1"/>
</dbReference>
<dbReference type="PROSITE" id="PS00839">
    <property type="entry name" value="SUMT_1"/>
    <property type="match status" value="1"/>
</dbReference>
<evidence type="ECO:0000313" key="10">
    <source>
        <dbReference type="Proteomes" id="UP000178724"/>
    </source>
</evidence>
<keyword evidence="2 6" id="KW-0489">Methyltransferase</keyword>
<name>A0A1F4Q3C4_UNCSA</name>
<evidence type="ECO:0000256" key="5">
    <source>
        <dbReference type="ARBA" id="ARBA00023244"/>
    </source>
</evidence>
<feature type="domain" description="Tetrapyrrole biosynthesis uroporphyrinogen III synthase" evidence="8">
    <location>
        <begin position="269"/>
        <end position="494"/>
    </location>
</feature>
<evidence type="ECO:0000256" key="1">
    <source>
        <dbReference type="ARBA" id="ARBA00012162"/>
    </source>
</evidence>
<dbReference type="CDD" id="cd11642">
    <property type="entry name" value="SUMT"/>
    <property type="match status" value="1"/>
</dbReference>
<feature type="domain" description="Tetrapyrrole methylase" evidence="7">
    <location>
        <begin position="4"/>
        <end position="218"/>
    </location>
</feature>
<accession>A0A1F4Q3C4</accession>
<evidence type="ECO:0000313" key="9">
    <source>
        <dbReference type="EMBL" id="OGB90465.1"/>
    </source>
</evidence>
<evidence type="ECO:0000256" key="4">
    <source>
        <dbReference type="ARBA" id="ARBA00022691"/>
    </source>
</evidence>
<dbReference type="GO" id="GO:0004852">
    <property type="term" value="F:uroporphyrinogen-III synthase activity"/>
    <property type="evidence" value="ECO:0007669"/>
    <property type="project" value="InterPro"/>
</dbReference>
<comment type="caution">
    <text evidence="9">The sequence shown here is derived from an EMBL/GenBank/DDBJ whole genome shotgun (WGS) entry which is preliminary data.</text>
</comment>
<protein>
    <recommendedName>
        <fullName evidence="1">uroporphyrinogen-III C-methyltransferase</fullName>
        <ecNumber evidence="1">2.1.1.107</ecNumber>
    </recommendedName>
</protein>
<dbReference type="PANTHER" id="PTHR45790:SF3">
    <property type="entry name" value="S-ADENOSYL-L-METHIONINE-DEPENDENT UROPORPHYRINOGEN III METHYLTRANSFERASE, CHLOROPLASTIC"/>
    <property type="match status" value="1"/>
</dbReference>
<evidence type="ECO:0000256" key="3">
    <source>
        <dbReference type="ARBA" id="ARBA00022679"/>
    </source>
</evidence>
<keyword evidence="5" id="KW-0627">Porphyrin biosynthesis</keyword>
<dbReference type="NCBIfam" id="TIGR01469">
    <property type="entry name" value="cobA_cysG_Cterm"/>
    <property type="match status" value="1"/>
</dbReference>
<dbReference type="InterPro" id="IPR006366">
    <property type="entry name" value="CobA/CysG_C"/>
</dbReference>
<dbReference type="InterPro" id="IPR003043">
    <property type="entry name" value="Uropor_MeTrfase_CS"/>
</dbReference>
<gene>
    <name evidence="9" type="ORF">A2625_00765</name>
</gene>
<dbReference type="InterPro" id="IPR014777">
    <property type="entry name" value="4pyrrole_Mease_sub1"/>
</dbReference>
<dbReference type="Pfam" id="PF00590">
    <property type="entry name" value="TP_methylase"/>
    <property type="match status" value="1"/>
</dbReference>
<dbReference type="InterPro" id="IPR014776">
    <property type="entry name" value="4pyrrole_Mease_sub2"/>
</dbReference>
<reference evidence="9 10" key="1">
    <citation type="journal article" date="2016" name="Nat. Commun.">
        <title>Thousands of microbial genomes shed light on interconnected biogeochemical processes in an aquifer system.</title>
        <authorList>
            <person name="Anantharaman K."/>
            <person name="Brown C.T."/>
            <person name="Hug L.A."/>
            <person name="Sharon I."/>
            <person name="Castelle C.J."/>
            <person name="Probst A.J."/>
            <person name="Thomas B.C."/>
            <person name="Singh A."/>
            <person name="Wilkins M.J."/>
            <person name="Karaoz U."/>
            <person name="Brodie E.L."/>
            <person name="Williams K.H."/>
            <person name="Hubbard S.S."/>
            <person name="Banfield J.F."/>
        </authorList>
    </citation>
    <scope>NUCLEOTIDE SEQUENCE [LARGE SCALE GENOMIC DNA]</scope>
</reference>
<dbReference type="InterPro" id="IPR003754">
    <property type="entry name" value="4pyrrol_synth_uPrphyn_synth"/>
</dbReference>
<dbReference type="Pfam" id="PF02602">
    <property type="entry name" value="HEM4"/>
    <property type="match status" value="1"/>
</dbReference>
<comment type="similarity">
    <text evidence="6">Belongs to the precorrin methyltransferase family.</text>
</comment>
<evidence type="ECO:0000256" key="2">
    <source>
        <dbReference type="ARBA" id="ARBA00022603"/>
    </source>
</evidence>
<dbReference type="Gene3D" id="3.40.50.10090">
    <property type="match status" value="2"/>
</dbReference>
<keyword evidence="4" id="KW-0949">S-adenosyl-L-methionine</keyword>
<keyword evidence="3 6" id="KW-0808">Transferase</keyword>
<sequence length="498" mass="54033">MKGKVYLIGAGPGDPELLTLKGKRILETADVVIYDYLSNPSLLSLARKDAKLIAADFRGKRFSDGSIMNQTLLNKMIVDYAKKSNVVARLKGGDPSIFGRGGEEAEVLVANKIAYEVVPGVTAASGLAYAGFPLTHRKYSSSVSFITGHEDPGKPGSSVDWANISRTGTLVFYMGIENLPKIVEKLIDAGRLRSTPAALIEWVTRGAQREVYGTLSDIVKKAKAAKVKAPALIVVGEVINLHNKLNWRKKLPLAGQTIVVTRSRDQASRLSEKLSALGAEAIEFPTIEIVPPKSFKPLDTAIARFKDYQYIIFTSRNGVRSFIDRLMVKKIDARALCCEKIAAIGPGTAQELKVNGLLADFQANCDYSQEGLLKELLREKLSGANILIPRAEKAREVLTHRLRAAGARVLVVPAYRAIKPSVKFNPFAGRVDAITFTSSSTVSNFVEIFGAKKAKQLLQGVKIVSIGRITSATARKFGLKVAVEAKRSTIDGLVKAIL</sequence>
<organism evidence="9 10">
    <name type="scientific">candidate division WOR-1 bacterium RIFCSPHIGHO2_01_FULL_53_15</name>
    <dbReference type="NCBI Taxonomy" id="1802564"/>
    <lineage>
        <taxon>Bacteria</taxon>
        <taxon>Bacillati</taxon>
        <taxon>Saganbacteria</taxon>
    </lineage>
</organism>
<dbReference type="Gene3D" id="3.40.1010.10">
    <property type="entry name" value="Cobalt-precorrin-4 Transmethylase, Domain 1"/>
    <property type="match status" value="1"/>
</dbReference>
<dbReference type="PANTHER" id="PTHR45790">
    <property type="entry name" value="SIROHEME SYNTHASE-RELATED"/>
    <property type="match status" value="1"/>
</dbReference>
<dbReference type="GO" id="GO:0032259">
    <property type="term" value="P:methylation"/>
    <property type="evidence" value="ECO:0007669"/>
    <property type="project" value="UniProtKB-KW"/>
</dbReference>
<dbReference type="InterPro" id="IPR050161">
    <property type="entry name" value="Siro_Cobalamin_biosynth"/>
</dbReference>
<evidence type="ECO:0000259" key="7">
    <source>
        <dbReference type="Pfam" id="PF00590"/>
    </source>
</evidence>
<dbReference type="EC" id="2.1.1.107" evidence="1"/>
<dbReference type="InterPro" id="IPR000878">
    <property type="entry name" value="4pyrrol_Mease"/>
</dbReference>
<dbReference type="FunFam" id="3.40.1010.10:FF:000001">
    <property type="entry name" value="Siroheme synthase"/>
    <property type="match status" value="1"/>
</dbReference>
<proteinExistence type="inferred from homology"/>
<dbReference type="GO" id="GO:0019354">
    <property type="term" value="P:siroheme biosynthetic process"/>
    <property type="evidence" value="ECO:0007669"/>
    <property type="project" value="InterPro"/>
</dbReference>
<dbReference type="PROSITE" id="PS00840">
    <property type="entry name" value="SUMT_2"/>
    <property type="match status" value="1"/>
</dbReference>
<evidence type="ECO:0000259" key="8">
    <source>
        <dbReference type="Pfam" id="PF02602"/>
    </source>
</evidence>
<dbReference type="FunFam" id="3.30.950.10:FF:000001">
    <property type="entry name" value="Siroheme synthase"/>
    <property type="match status" value="1"/>
</dbReference>